<feature type="chain" id="PRO_5035987218" evidence="1">
    <location>
        <begin position="29"/>
        <end position="163"/>
    </location>
</feature>
<accession>A0A0A8VK80</accession>
<keyword evidence="4" id="KW-1185">Reference proteome</keyword>
<keyword evidence="1" id="KW-0732">Signal</keyword>
<proteinExistence type="predicted"/>
<reference evidence="2" key="1">
    <citation type="journal article" date="2015" name="Genome Announc.">
        <title>Complete Genome Sequence of Yersinia ruckeri Strain CSF007-82, Etiologic Agent of Red Mouth Disease in Salmonid Fish.</title>
        <authorList>
            <person name="Nelson M.C."/>
            <person name="LaPatra S.E."/>
            <person name="Welch T.J."/>
            <person name="Graf J."/>
        </authorList>
    </citation>
    <scope>NUCLEOTIDE SEQUENCE</scope>
    <source>
        <strain evidence="2">CSF007-82</strain>
    </source>
</reference>
<dbReference type="PROSITE" id="PS51257">
    <property type="entry name" value="PROKAR_LIPOPROTEIN"/>
    <property type="match status" value="1"/>
</dbReference>
<evidence type="ECO:0000313" key="3">
    <source>
        <dbReference type="EMBL" id="SUQ01356.1"/>
    </source>
</evidence>
<dbReference type="AlphaFoldDB" id="A0A0A8VK80"/>
<name>A0A0A8VK80_YERRU</name>
<dbReference type="GeneID" id="66880615"/>
<feature type="signal peptide" evidence="1">
    <location>
        <begin position="1"/>
        <end position="28"/>
    </location>
</feature>
<sequence length="163" mass="17721">MKGQFKSLVRVFLLSTGLLLSCVHAVQADNSRCAKPVFYAKTLNHNKEVTICMDTPYVSYSFGKTGTPHKEMDITVPAANTTYAYQNNQVISIQEFTVRKGDTRYQVSAGTNDDGEPVASLYVYKGAPDTGKLLAEIKLDTHTVVNNISHALADDGIAESGSL</sequence>
<evidence type="ECO:0000313" key="4">
    <source>
        <dbReference type="Proteomes" id="UP000255169"/>
    </source>
</evidence>
<dbReference type="RefSeq" id="WP_230596550.1">
    <property type="nucleotide sequence ID" value="NZ_CCYO01000007.1"/>
</dbReference>
<dbReference type="EMBL" id="LN681231">
    <property type="protein sequence ID" value="CEK28738.1"/>
    <property type="molecule type" value="Genomic_DNA"/>
</dbReference>
<evidence type="ECO:0000256" key="1">
    <source>
        <dbReference type="SAM" id="SignalP"/>
    </source>
</evidence>
<protein>
    <submittedName>
        <fullName evidence="2">Uncharacterized protein</fullName>
    </submittedName>
</protein>
<reference evidence="3 4" key="2">
    <citation type="submission" date="2018-06" db="EMBL/GenBank/DDBJ databases">
        <authorList>
            <consortium name="Pathogen Informatics"/>
            <person name="Doyle S."/>
        </authorList>
    </citation>
    <scope>NUCLEOTIDE SEQUENCE [LARGE SCALE GENOMIC DNA]</scope>
    <source>
        <strain evidence="3 4">NCTC10476</strain>
    </source>
</reference>
<gene>
    <name evidence="2" type="ORF">CSF007_15075</name>
    <name evidence="3" type="ORF">NCTC10476_02707</name>
</gene>
<dbReference type="Proteomes" id="UP000255169">
    <property type="component" value="Unassembled WGS sequence"/>
</dbReference>
<evidence type="ECO:0000313" key="2">
    <source>
        <dbReference type="EMBL" id="CEK28738.1"/>
    </source>
</evidence>
<dbReference type="EMBL" id="UHJG01000001">
    <property type="protein sequence ID" value="SUQ01356.1"/>
    <property type="molecule type" value="Genomic_DNA"/>
</dbReference>
<organism evidence="2">
    <name type="scientific">Yersinia ruckeri</name>
    <dbReference type="NCBI Taxonomy" id="29486"/>
    <lineage>
        <taxon>Bacteria</taxon>
        <taxon>Pseudomonadati</taxon>
        <taxon>Pseudomonadota</taxon>
        <taxon>Gammaproteobacteria</taxon>
        <taxon>Enterobacterales</taxon>
        <taxon>Yersiniaceae</taxon>
        <taxon>Yersinia</taxon>
    </lineage>
</organism>